<gene>
    <name evidence="9" type="ORF">FEM21_29510</name>
</gene>
<proteinExistence type="predicted"/>
<dbReference type="InterPro" id="IPR014718">
    <property type="entry name" value="GH-type_carb-bd"/>
</dbReference>
<keyword evidence="4" id="KW-0106">Calcium</keyword>
<dbReference type="PATRIC" id="fig|1492738.3.peg.2936"/>
<dbReference type="Pfam" id="PF10566">
    <property type="entry name" value="Glyco_hydro_97"/>
    <property type="match status" value="1"/>
</dbReference>
<keyword evidence="5" id="KW-0326">Glycosidase</keyword>
<keyword evidence="10" id="KW-1185">Reference proteome</keyword>
<evidence type="ECO:0000256" key="3">
    <source>
        <dbReference type="ARBA" id="ARBA00022801"/>
    </source>
</evidence>
<dbReference type="InterPro" id="IPR029483">
    <property type="entry name" value="GH97_C"/>
</dbReference>
<feature type="domain" description="Glycosyl-hydrolase 97 C-terminal oligomerisation" evidence="8">
    <location>
        <begin position="570"/>
        <end position="652"/>
    </location>
</feature>
<dbReference type="Gene3D" id="2.60.40.1180">
    <property type="entry name" value="Golgi alpha-mannosidase II"/>
    <property type="match status" value="1"/>
</dbReference>
<evidence type="ECO:0000256" key="5">
    <source>
        <dbReference type="ARBA" id="ARBA00023295"/>
    </source>
</evidence>
<dbReference type="InterPro" id="IPR019563">
    <property type="entry name" value="GH97_catalytic"/>
</dbReference>
<dbReference type="Gene3D" id="2.70.98.10">
    <property type="match status" value="1"/>
</dbReference>
<dbReference type="GO" id="GO:0030246">
    <property type="term" value="F:carbohydrate binding"/>
    <property type="evidence" value="ECO:0007669"/>
    <property type="project" value="InterPro"/>
</dbReference>
<sequence length="660" mass="73791">MTISILNHLKLTNFKFLFHLILFSFFVTTVQGQTVVSSPDGKLTVNLAVKNGTPTYSVSYKGKLFLEPSPIGLKTDVGDFSTGLELKDKPVQNKIDETYELPTIKQSKVHYVANETVFSFTKENKTAIDITFRVSNNDVAFKYKVYPQKEALTAVVKEETSGFLFPEGTTSFLSAQSKAMAGWKRTMPSYEIPYVVDAAVGKNGDGEGYTFPCLFKVKNNGWVLISETGVDSQYCASRLLGNEKGLYTIGFPMEGENNGIGSSTPGIRLPGETPWRTITVGETLAPIVETTVPFDLVKPLYEASQKYQYTKGTWSWIIGMEKSMNYEEQKRYIDFSADLGYETLLVDALWDTQVGRDKIEELAKYAASKGVSFYLWYNSNGYWNDAPQTPRGIMNNSIARRKEMAWMKSIGVKGIKVDFFGGDKQETMKLYEEILFDANDYGIAVIFHGTTLPRGWERMFPNYVSSEAVLASENLYFGQKYCDTEAFSATLHTFIRNTVGSMDFGGSALNKFYNDKNTPNKGSKRMTSDVYALATAVLFQSSVQHFALAPNNLTDAPKWAIDFMKTVPTTWDEVKFIDGYPGKYAILARRHGNKWYVAGINAQKETVKIKVKLPMIAAGTELQQYTDDAQLNGKLTATKLKKNQEIEVTIPCNGAVVLVN</sequence>
<dbReference type="InterPro" id="IPR052720">
    <property type="entry name" value="Glycosyl_hydrolase_97"/>
</dbReference>
<dbReference type="SUPFAM" id="SSF51445">
    <property type="entry name" value="(Trans)glycosidases"/>
    <property type="match status" value="1"/>
</dbReference>
<dbReference type="Proteomes" id="UP000027064">
    <property type="component" value="Unassembled WGS sequence"/>
</dbReference>
<dbReference type="EMBL" id="JNCA01000031">
    <property type="protein sequence ID" value="KDN53932.1"/>
    <property type="molecule type" value="Genomic_DNA"/>
</dbReference>
<dbReference type="Pfam" id="PF14509">
    <property type="entry name" value="GH97_C"/>
    <property type="match status" value="1"/>
</dbReference>
<dbReference type="GO" id="GO:0016798">
    <property type="term" value="F:hydrolase activity, acting on glycosyl bonds"/>
    <property type="evidence" value="ECO:0007669"/>
    <property type="project" value="UniProtKB-KW"/>
</dbReference>
<protein>
    <submittedName>
        <fullName evidence="9">Alpha-glucosidase</fullName>
    </submittedName>
</protein>
<feature type="domain" description="Glycosyl-hydrolase 97 catalytic" evidence="6">
    <location>
        <begin position="309"/>
        <end position="469"/>
    </location>
</feature>
<organism evidence="9 10">
    <name type="scientific">Flavobacterium seoulense</name>
    <dbReference type="NCBI Taxonomy" id="1492738"/>
    <lineage>
        <taxon>Bacteria</taxon>
        <taxon>Pseudomonadati</taxon>
        <taxon>Bacteroidota</taxon>
        <taxon>Flavobacteriia</taxon>
        <taxon>Flavobacteriales</taxon>
        <taxon>Flavobacteriaceae</taxon>
        <taxon>Flavobacterium</taxon>
    </lineage>
</organism>
<evidence type="ECO:0000259" key="6">
    <source>
        <dbReference type="Pfam" id="PF10566"/>
    </source>
</evidence>
<dbReference type="PANTHER" id="PTHR35803">
    <property type="entry name" value="GLUCAN 1,4-ALPHA-GLUCOSIDASE SUSB-RELATED"/>
    <property type="match status" value="1"/>
</dbReference>
<name>A0A066WIW1_9FLAO</name>
<reference evidence="9 10" key="1">
    <citation type="submission" date="2014-05" db="EMBL/GenBank/DDBJ databases">
        <title>Genome Sequence of Flavobacterium sp. EM1321.</title>
        <authorList>
            <person name="Shin S.-K."/>
            <person name="Yi H."/>
        </authorList>
    </citation>
    <scope>NUCLEOTIDE SEQUENCE [LARGE SCALE GENOMIC DNA]</scope>
    <source>
        <strain evidence="9 10">EM1321</strain>
    </source>
</reference>
<evidence type="ECO:0000313" key="10">
    <source>
        <dbReference type="Proteomes" id="UP000027064"/>
    </source>
</evidence>
<dbReference type="Pfam" id="PF14508">
    <property type="entry name" value="GH97_N"/>
    <property type="match status" value="1"/>
</dbReference>
<comment type="subunit">
    <text evidence="2">Monomer.</text>
</comment>
<dbReference type="PANTHER" id="PTHR35803:SF2">
    <property type="entry name" value="RETAINING ALPHA-GALACTOSIDASE"/>
    <property type="match status" value="1"/>
</dbReference>
<evidence type="ECO:0000256" key="2">
    <source>
        <dbReference type="ARBA" id="ARBA00011245"/>
    </source>
</evidence>
<feature type="domain" description="Glycosyl-hydrolase 97 N-terminal" evidence="7">
    <location>
        <begin position="36"/>
        <end position="299"/>
    </location>
</feature>
<dbReference type="InterPro" id="IPR013780">
    <property type="entry name" value="Glyco_hydro_b"/>
</dbReference>
<evidence type="ECO:0000313" key="9">
    <source>
        <dbReference type="EMBL" id="KDN53932.1"/>
    </source>
</evidence>
<keyword evidence="3" id="KW-0378">Hydrolase</keyword>
<dbReference type="AlphaFoldDB" id="A0A066WIW1"/>
<evidence type="ECO:0000256" key="4">
    <source>
        <dbReference type="ARBA" id="ARBA00022837"/>
    </source>
</evidence>
<evidence type="ECO:0000259" key="8">
    <source>
        <dbReference type="Pfam" id="PF14509"/>
    </source>
</evidence>
<dbReference type="Gene3D" id="3.20.20.70">
    <property type="entry name" value="Aldolase class I"/>
    <property type="match status" value="1"/>
</dbReference>
<dbReference type="eggNOG" id="COG3589">
    <property type="taxonomic scope" value="Bacteria"/>
</dbReference>
<comment type="caution">
    <text evidence="9">The sequence shown here is derived from an EMBL/GenBank/DDBJ whole genome shotgun (WGS) entry which is preliminary data.</text>
</comment>
<accession>A0A066WIW1</accession>
<evidence type="ECO:0000259" key="7">
    <source>
        <dbReference type="Pfam" id="PF14508"/>
    </source>
</evidence>
<dbReference type="InterPro" id="IPR029486">
    <property type="entry name" value="GH97_N"/>
</dbReference>
<evidence type="ECO:0000256" key="1">
    <source>
        <dbReference type="ARBA" id="ARBA00001913"/>
    </source>
</evidence>
<dbReference type="InterPro" id="IPR017853">
    <property type="entry name" value="GH"/>
</dbReference>
<comment type="cofactor">
    <cofactor evidence="1">
        <name>Ca(2+)</name>
        <dbReference type="ChEBI" id="CHEBI:29108"/>
    </cofactor>
</comment>
<dbReference type="OrthoDB" id="57532at2"/>
<dbReference type="InterPro" id="IPR013785">
    <property type="entry name" value="Aldolase_TIM"/>
</dbReference>
<dbReference type="STRING" id="1492738.FEM21_29510"/>